<evidence type="ECO:0000313" key="4">
    <source>
        <dbReference type="EMBL" id="WXA94184.1"/>
    </source>
</evidence>
<dbReference type="EMBL" id="CP089982">
    <property type="protein sequence ID" value="WXA94184.1"/>
    <property type="molecule type" value="Genomic_DNA"/>
</dbReference>
<evidence type="ECO:0000259" key="3">
    <source>
        <dbReference type="PROSITE" id="PS50093"/>
    </source>
</evidence>
<dbReference type="InterPro" id="IPR013783">
    <property type="entry name" value="Ig-like_fold"/>
</dbReference>
<dbReference type="SMART" id="SM00089">
    <property type="entry name" value="PKD"/>
    <property type="match status" value="3"/>
</dbReference>
<dbReference type="Gene3D" id="2.60.40.10">
    <property type="entry name" value="Immunoglobulins"/>
    <property type="match status" value="3"/>
</dbReference>
<dbReference type="Pfam" id="PF22352">
    <property type="entry name" value="K319L-like_PKD"/>
    <property type="match status" value="3"/>
</dbReference>
<dbReference type="InterPro" id="IPR000601">
    <property type="entry name" value="PKD_dom"/>
</dbReference>
<evidence type="ECO:0000313" key="5">
    <source>
        <dbReference type="Proteomes" id="UP001379533"/>
    </source>
</evidence>
<proteinExistence type="predicted"/>
<dbReference type="InterPro" id="IPR029865">
    <property type="entry name" value="KIAA0319-like"/>
</dbReference>
<dbReference type="InterPro" id="IPR035986">
    <property type="entry name" value="PKD_dom_sf"/>
</dbReference>
<evidence type="ECO:0000256" key="2">
    <source>
        <dbReference type="SAM" id="SignalP"/>
    </source>
</evidence>
<feature type="domain" description="PKD" evidence="3">
    <location>
        <begin position="31"/>
        <end position="119"/>
    </location>
</feature>
<keyword evidence="2" id="KW-0732">Signal</keyword>
<organism evidence="4 5">
    <name type="scientific">Pendulispora brunnea</name>
    <dbReference type="NCBI Taxonomy" id="2905690"/>
    <lineage>
        <taxon>Bacteria</taxon>
        <taxon>Pseudomonadati</taxon>
        <taxon>Myxococcota</taxon>
        <taxon>Myxococcia</taxon>
        <taxon>Myxococcales</taxon>
        <taxon>Sorangiineae</taxon>
        <taxon>Pendulisporaceae</taxon>
        <taxon>Pendulispora</taxon>
    </lineage>
</organism>
<feature type="chain" id="PRO_5045585375" evidence="2">
    <location>
        <begin position="21"/>
        <end position="312"/>
    </location>
</feature>
<feature type="signal peptide" evidence="2">
    <location>
        <begin position="1"/>
        <end position="20"/>
    </location>
</feature>
<dbReference type="PROSITE" id="PS51257">
    <property type="entry name" value="PROKAR_LIPOPROTEIN"/>
    <property type="match status" value="1"/>
</dbReference>
<feature type="region of interest" description="Disordered" evidence="1">
    <location>
        <begin position="118"/>
        <end position="137"/>
    </location>
</feature>
<dbReference type="SUPFAM" id="SSF49299">
    <property type="entry name" value="PKD domain"/>
    <property type="match status" value="2"/>
</dbReference>
<gene>
    <name evidence="4" type="ORF">LZC95_48040</name>
</gene>
<dbReference type="PANTHER" id="PTHR46182:SF2">
    <property type="entry name" value="FI19480P1"/>
    <property type="match status" value="1"/>
</dbReference>
<dbReference type="InterPro" id="IPR022409">
    <property type="entry name" value="PKD/Chitinase_dom"/>
</dbReference>
<dbReference type="RefSeq" id="WP_394844786.1">
    <property type="nucleotide sequence ID" value="NZ_CP089982.1"/>
</dbReference>
<name>A0ABZ2K682_9BACT</name>
<feature type="compositionally biased region" description="Polar residues" evidence="1">
    <location>
        <begin position="118"/>
        <end position="132"/>
    </location>
</feature>
<reference evidence="4 5" key="1">
    <citation type="submission" date="2021-12" db="EMBL/GenBank/DDBJ databases">
        <title>Discovery of the Pendulisporaceae a myxobacterial family with distinct sporulation behavior and unique specialized metabolism.</title>
        <authorList>
            <person name="Garcia R."/>
            <person name="Popoff A."/>
            <person name="Bader C.D."/>
            <person name="Loehr J."/>
            <person name="Walesch S."/>
            <person name="Walt C."/>
            <person name="Boldt J."/>
            <person name="Bunk B."/>
            <person name="Haeckl F.J.F.P.J."/>
            <person name="Gunesch A.P."/>
            <person name="Birkelbach J."/>
            <person name="Nuebel U."/>
            <person name="Pietschmann T."/>
            <person name="Bach T."/>
            <person name="Mueller R."/>
        </authorList>
    </citation>
    <scope>NUCLEOTIDE SEQUENCE [LARGE SCALE GENOMIC DNA]</scope>
    <source>
        <strain evidence="4 5">MSr12523</strain>
    </source>
</reference>
<keyword evidence="5" id="KW-1185">Reference proteome</keyword>
<protein>
    <submittedName>
        <fullName evidence="4">PKD domain-containing protein</fullName>
    </submittedName>
</protein>
<sequence>MNTYFGRTLSCALLGILALAGCSSDGDDNRAPIANAGTAQSVKVNQKVTLDGSNSKDPDGDKITFKWAITKQPKGSTLKIDDTSAKPSMTPTVVGDYDVELTVSDGRASGKATVKVTVTSDRQNGKPSSKATGPSKVLVGNNVALDGSQSSDPDKDKLTYKWTLKTKPATSKAALNDAAAAKPTFKADLAGDYVASLIVNDGKVDSDAAEVKIRAVASNARPVANAGNAQTVIAAATVTLDGSASSDADPGDTLSFAWTLKSKPAGSTAALSDATTKKPTFKADKVGVYEIELVVNDELENSAPATVKITAQ</sequence>
<dbReference type="PANTHER" id="PTHR46182">
    <property type="entry name" value="FI19480P1"/>
    <property type="match status" value="1"/>
</dbReference>
<dbReference type="CDD" id="cd00146">
    <property type="entry name" value="PKD"/>
    <property type="match status" value="1"/>
</dbReference>
<dbReference type="PROSITE" id="PS50093">
    <property type="entry name" value="PKD"/>
    <property type="match status" value="1"/>
</dbReference>
<evidence type="ECO:0000256" key="1">
    <source>
        <dbReference type="SAM" id="MobiDB-lite"/>
    </source>
</evidence>
<accession>A0ABZ2K682</accession>
<dbReference type="Proteomes" id="UP001379533">
    <property type="component" value="Chromosome"/>
</dbReference>